<keyword evidence="1" id="KW-0472">Membrane</keyword>
<feature type="transmembrane region" description="Helical" evidence="1">
    <location>
        <begin position="40"/>
        <end position="64"/>
    </location>
</feature>
<evidence type="ECO:0000313" key="2">
    <source>
        <dbReference type="EMBL" id="QEM12773.1"/>
    </source>
</evidence>
<feature type="transmembrane region" description="Helical" evidence="1">
    <location>
        <begin position="166"/>
        <end position="185"/>
    </location>
</feature>
<accession>A0A5C1I444</accession>
<keyword evidence="3" id="KW-1185">Reference proteome</keyword>
<dbReference type="RefSeq" id="WP_112575786.1">
    <property type="nucleotide sequence ID" value="NZ_CP043450.1"/>
</dbReference>
<organism evidence="2 3">
    <name type="scientific">Mucilaginibacter rubeus</name>
    <dbReference type="NCBI Taxonomy" id="2027860"/>
    <lineage>
        <taxon>Bacteria</taxon>
        <taxon>Pseudomonadati</taxon>
        <taxon>Bacteroidota</taxon>
        <taxon>Sphingobacteriia</taxon>
        <taxon>Sphingobacteriales</taxon>
        <taxon>Sphingobacteriaceae</taxon>
        <taxon>Mucilaginibacter</taxon>
    </lineage>
</organism>
<gene>
    <name evidence="2" type="ORF">DEO27_023100</name>
</gene>
<proteinExistence type="predicted"/>
<evidence type="ECO:0000313" key="3">
    <source>
        <dbReference type="Proteomes" id="UP000251402"/>
    </source>
</evidence>
<dbReference type="AlphaFoldDB" id="A0A5C1I444"/>
<feature type="transmembrane region" description="Helical" evidence="1">
    <location>
        <begin position="114"/>
        <end position="134"/>
    </location>
</feature>
<dbReference type="Proteomes" id="UP000251402">
    <property type="component" value="Chromosome"/>
</dbReference>
<reference evidence="2" key="1">
    <citation type="submission" date="2019-08" db="EMBL/GenBank/DDBJ databases">
        <title>Comparative genome analysis confer to the adaptation heavy metal polluted environment.</title>
        <authorList>
            <person name="Li Y."/>
        </authorList>
    </citation>
    <scope>NUCLEOTIDE SEQUENCE [LARGE SCALE GENOMIC DNA]</scope>
    <source>
        <strain evidence="2">P1</strain>
    </source>
</reference>
<evidence type="ECO:0000256" key="1">
    <source>
        <dbReference type="SAM" id="Phobius"/>
    </source>
</evidence>
<dbReference type="OrthoDB" id="793778at2"/>
<feature type="transmembrane region" description="Helical" evidence="1">
    <location>
        <begin position="76"/>
        <end position="94"/>
    </location>
</feature>
<feature type="transmembrane region" description="Helical" evidence="1">
    <location>
        <begin position="7"/>
        <end position="28"/>
    </location>
</feature>
<keyword evidence="1" id="KW-0812">Transmembrane</keyword>
<sequence>MQLNLNYWKVILLLAPFIVASLLMDLGYTPGNSHKNALEIANYLLIIDILLVNACQVTMFLGFIKATNKNDLYFKINALIPIAFLIIYLSYVIYTSFAYPHIKSNHGPLKKSDLHGNTLILFIFLIHAAINFLFTNNNYVSWEIKKIKDPDKQAELKSKYLKPMKMLVRTSVLVMIASLLLSAIIDLCQLPY</sequence>
<protein>
    <submittedName>
        <fullName evidence="2">Uncharacterized protein</fullName>
    </submittedName>
</protein>
<name>A0A5C1I444_9SPHI</name>
<dbReference type="KEGG" id="mrub:DEO27_023100"/>
<keyword evidence="1" id="KW-1133">Transmembrane helix</keyword>
<dbReference type="EMBL" id="CP043450">
    <property type="protein sequence ID" value="QEM12773.1"/>
    <property type="molecule type" value="Genomic_DNA"/>
</dbReference>